<accession>A0A369QH21</accession>
<dbReference type="Proteomes" id="UP000253919">
    <property type="component" value="Unassembled WGS sequence"/>
</dbReference>
<evidence type="ECO:0000313" key="2">
    <source>
        <dbReference type="EMBL" id="RDC62516.1"/>
    </source>
</evidence>
<evidence type="ECO:0000313" key="3">
    <source>
        <dbReference type="Proteomes" id="UP000253919"/>
    </source>
</evidence>
<sequence length="2270" mass="245484">MVADVTELNVVTSRSKGERQVEFKLVNKGIGSTGEVALNLPKVNWLRSVTPERIASLATGDTATVILKFLALEEVPFSFPINGSIGVATKNGNSFSLPFTFEKKSETAGKVKITVTNQFTYYSEGAPKVKDAKVQIKNYFTGQVYAEGFTDAAGNFAAGNIPEGKHRIIVEKEKHLSYNSTITIDPGETTEASIFLNYQAITFSWNVVPTAVEDQYDITLEAQFETHVPIPVVTIDMPKTMPQLSGNETYAFNVTLTNHGLITAEDVALNLPKNDPEYEFVTNYEPAALLAQQSIQVPVTMRRRNGSAASVASGGQTVAAISQLLGMDPSQYSAMASQSLSCQDITYVVYWYKCNIVTGLWEENGVMFTFDGRVCTGSPGGGGGGILIGGGGFGGGGGFPNCAICPDPSIWDGDKNWTNPFKTEKKSCVQCINDVIGAAAGCASGGASGYIGAASCSFGNGLDGGSIGQAYLNCLPWPVPPPISCIVGVITAINTCANTEVAGASLASKSAILGNYFNTGNSIIPQASEPELGAVFKQIANNLQVVTDAYQARESWAKEYFGDIIKSNAYEDLAPKLEVYIVNLDSIPKATQLSILNSMKGYEINEVALKAFFNRWHTSLNARNLGVLEPNTQYPNIINWKKIKTYSDTIIAQIKKATNLGYASINEMYEKENAALNEILDNQQQAVCASVKVQINQRLTMTREAFEGTLDIFNGHPTDKMDSLSVVIQIRDAKGVPSNGLFEIQTKDLKNLSDITGTGKIAAQQNSLVKFLFIPELGAAPTEPKEYNFGGYVRYWDPYAQAMVTLPLASVPLTINPSPNLMLHYFMERNILGDDALTSPEIEPTVPAELAVMVENQGYGPAVNMTIASAQPKIVENEKGLAIEFKIIGSNFQGKPKELGVTDINFGTIPGRQTRIGQWYFTSTLLGKFVSYESKVVHANSFGNPELSLVKGAKLHELTRSIRAYGAKEDSINDFLANDIFDVHDEPDVIYFSQGQRTEKVYPAKSGKFSTSVAAPTFTNTFTVTASKVGWNFVKVDDPGNNQYDVVSVTRSDGQVIPITNAWLTFVTLPVSRPPVYENKFHFVDKLASLQPVTYTVVWKPRNRDVPKIVRIEGAPQEVATTQVKKLKVVFDKSINPATFTYEDLRLTLQGGPDIINKSVVVKPLNATTFEIDLSKVTTGNGFYNLTVQAAQVQDIFGINGKTGVQATWPQFLDVPIVQEFRGLPENRVAQTYDTLQVFFNLPINVSTVTPDRFIITRNKVVQPGKVIIDSVRADNKLFYLSGLKNILTQSGVYDFTVDLPQIKSVGNKAGSLKQTIALTVDKTGPVNVSLTKSNTGGLDAQHYPFINIQFKEAVEGFNTASVQLTRNGEILPLAITQLLHLDSTAWVAGNFGMLTYPEGQYIFKINLSGIKDAAGNAGTGSKQVSWTVDRSAGISVTKLAITPDLGFSNTDGITSGDSLLVSFNLSAKASQITISQIDLSGQMVLKHVYKVAAGAVSIPVILQSSGNTGLKITATAEKGGVATAEKRFFVDQVPLTAEWQLKPAPSLKRQLDTVQIAFSAKLLSTQEFRNAIQLKRNGVSVSIKNLNFKAINDTLYRISGIRSTSSLAGDYQLLFQTQNLKKYGSGRRGEKTLSVDWTVQSSNRAPVAIAGNDTTIAAAGTVVLNGAASKDPDQDKITYRWIAPAGITLSDSLTAKPSFVVSSANQGKTYAFLLIVSDGALFTTDVVQVRINFGWNFRFGGSGSDQLTDVIRTSDGGYLAGGYSDSGVSGDKSEASRGGVDYWIVKTDKDGAMLWNKRYGGTSQDYLNSIIATKDGGYLLGGSSASSVNGDRTATNRGNLDYWVVKVDKLGNKQWDKAFGGSGADELKKIIQISTGEFLLGGYSNSPVSGDKSQPSQGGTDYWLVKISSTGTKVWDKRYGGSLDEKLGSFTPTTDGGFFLGGSSVSNTSGDKSQPSRGGSDYWGVKVDKTGNLLWDKTFGGSGQDEVYSVRPSNGTNLYLAGTSTSGKNGDKSQASRGGKDYWLVKLDDKGTKIWDSGFGGSKDDELQASTYTTEGQYILAGHSVSQESGDKTQPSQGGSDYWMVQVDQDGQKVVDQRYGGSGTEELRTVFQTNDNGLLLGGRSSSGVGGDKTQPSQGGLDYWLVKVEAMVKRNTSRVATTVSPARNIVLPDSQEDKPELKNLVLFEVKPNPFANKVTISILVPASQLINLKIYDPQGQELTTLYQGKVEGGKRYALDWQPNEQFSTGLYILRLYTAGKTYQQKVIFAK</sequence>
<dbReference type="RefSeq" id="WP_115371955.1">
    <property type="nucleotide sequence ID" value="NZ_QASA01000001.1"/>
</dbReference>
<dbReference type="Gene3D" id="2.60.40.10">
    <property type="entry name" value="Immunoglobulins"/>
    <property type="match status" value="1"/>
</dbReference>
<feature type="region of interest" description="Disordered" evidence="1">
    <location>
        <begin position="1942"/>
        <end position="1963"/>
    </location>
</feature>
<name>A0A369QH21_9BACT</name>
<protein>
    <submittedName>
        <fullName evidence="2">Cellulose 1,4-beta-cellobiosidase (Non-reducing end)</fullName>
        <ecNumber evidence="2">3.2.1.91</ecNumber>
    </submittedName>
</protein>
<dbReference type="NCBIfam" id="TIGR04183">
    <property type="entry name" value="Por_Secre_tail"/>
    <property type="match status" value="1"/>
</dbReference>
<dbReference type="OrthoDB" id="9811934at2"/>
<dbReference type="EC" id="3.2.1.91" evidence="2"/>
<dbReference type="Gene3D" id="2.60.40.1120">
    <property type="entry name" value="Carboxypeptidase-like, regulatory domain"/>
    <property type="match status" value="1"/>
</dbReference>
<dbReference type="Pfam" id="PF22352">
    <property type="entry name" value="K319L-like_PKD"/>
    <property type="match status" value="1"/>
</dbReference>
<keyword evidence="3" id="KW-1185">Reference proteome</keyword>
<dbReference type="SUPFAM" id="SSF49478">
    <property type="entry name" value="Cna protein B-type domain"/>
    <property type="match status" value="1"/>
</dbReference>
<dbReference type="InterPro" id="IPR026444">
    <property type="entry name" value="Secre_tail"/>
</dbReference>
<keyword evidence="2" id="KW-0326">Glycosidase</keyword>
<dbReference type="InterPro" id="IPR013783">
    <property type="entry name" value="Ig-like_fold"/>
</dbReference>
<comment type="caution">
    <text evidence="2">The sequence shown here is derived from an EMBL/GenBank/DDBJ whole genome shotgun (WGS) entry which is preliminary data.</text>
</comment>
<proteinExistence type="predicted"/>
<dbReference type="PANTHER" id="PTHR42754">
    <property type="entry name" value="ENDOGLUCANASE"/>
    <property type="match status" value="1"/>
</dbReference>
<dbReference type="PANTHER" id="PTHR42754:SF1">
    <property type="entry name" value="LIPOPROTEIN"/>
    <property type="match status" value="1"/>
</dbReference>
<gene>
    <name evidence="2" type="ORF">AHMF7616_01110</name>
</gene>
<organism evidence="2 3">
    <name type="scientific">Adhaeribacter pallidiroseus</name>
    <dbReference type="NCBI Taxonomy" id="2072847"/>
    <lineage>
        <taxon>Bacteria</taxon>
        <taxon>Pseudomonadati</taxon>
        <taxon>Bacteroidota</taxon>
        <taxon>Cytophagia</taxon>
        <taxon>Cytophagales</taxon>
        <taxon>Hymenobacteraceae</taxon>
        <taxon>Adhaeribacter</taxon>
    </lineage>
</organism>
<dbReference type="EMBL" id="QASA01000001">
    <property type="protein sequence ID" value="RDC62516.1"/>
    <property type="molecule type" value="Genomic_DNA"/>
</dbReference>
<dbReference type="GO" id="GO:0016162">
    <property type="term" value="F:cellulose 1,4-beta-cellobiosidase activity"/>
    <property type="evidence" value="ECO:0007669"/>
    <property type="project" value="UniProtKB-EC"/>
</dbReference>
<reference evidence="2 3" key="1">
    <citation type="submission" date="2018-04" db="EMBL/GenBank/DDBJ databases">
        <title>Adhaeribacter sp. HMF7616 genome sequencing and assembly.</title>
        <authorList>
            <person name="Kang H."/>
            <person name="Kang J."/>
            <person name="Cha I."/>
            <person name="Kim H."/>
            <person name="Joh K."/>
        </authorList>
    </citation>
    <scope>NUCLEOTIDE SEQUENCE [LARGE SCALE GENOMIC DNA]</scope>
    <source>
        <strain evidence="2 3">HMF7616</strain>
    </source>
</reference>
<keyword evidence="2" id="KW-0378">Hydrolase</keyword>
<feature type="compositionally biased region" description="Polar residues" evidence="1">
    <location>
        <begin position="1944"/>
        <end position="1958"/>
    </location>
</feature>
<evidence type="ECO:0000256" key="1">
    <source>
        <dbReference type="SAM" id="MobiDB-lite"/>
    </source>
</evidence>